<accession>A0A1H5W8I7</accession>
<reference evidence="2 3" key="1">
    <citation type="submission" date="2016-10" db="EMBL/GenBank/DDBJ databases">
        <authorList>
            <person name="de Groot N.N."/>
        </authorList>
    </citation>
    <scope>NUCLEOTIDE SEQUENCE [LARGE SCALE GENOMIC DNA]</scope>
    <source>
        <strain evidence="2 3">Nm13</strain>
    </source>
</reference>
<feature type="region of interest" description="Disordered" evidence="1">
    <location>
        <begin position="1"/>
        <end position="44"/>
    </location>
</feature>
<gene>
    <name evidence="2" type="ORF">SAMN05216334_1177</name>
</gene>
<dbReference type="EMBL" id="FNUX01000017">
    <property type="protein sequence ID" value="SEF95576.1"/>
    <property type="molecule type" value="Genomic_DNA"/>
</dbReference>
<proteinExistence type="predicted"/>
<organism evidence="2 3">
    <name type="scientific">Nitrosomonas ureae</name>
    <dbReference type="NCBI Taxonomy" id="44577"/>
    <lineage>
        <taxon>Bacteria</taxon>
        <taxon>Pseudomonadati</taxon>
        <taxon>Pseudomonadota</taxon>
        <taxon>Betaproteobacteria</taxon>
        <taxon>Nitrosomonadales</taxon>
        <taxon>Nitrosomonadaceae</taxon>
        <taxon>Nitrosomonas</taxon>
    </lineage>
</organism>
<sequence>MNANKLHSVFGYQDSDENAPDYTNQTTESGFALPPSSVTECSGV</sequence>
<protein>
    <submittedName>
        <fullName evidence="2">Uncharacterized protein</fullName>
    </submittedName>
</protein>
<evidence type="ECO:0000313" key="3">
    <source>
        <dbReference type="Proteomes" id="UP000236753"/>
    </source>
</evidence>
<dbReference type="AlphaFoldDB" id="A0A1H5W8I7"/>
<evidence type="ECO:0000313" key="2">
    <source>
        <dbReference type="EMBL" id="SEF95576.1"/>
    </source>
</evidence>
<dbReference type="Proteomes" id="UP000236753">
    <property type="component" value="Unassembled WGS sequence"/>
</dbReference>
<name>A0A1H5W8I7_9PROT</name>
<evidence type="ECO:0000256" key="1">
    <source>
        <dbReference type="SAM" id="MobiDB-lite"/>
    </source>
</evidence>